<dbReference type="PANTHER" id="PTHR46148">
    <property type="entry name" value="CHROMO DOMAIN-CONTAINING PROTEIN"/>
    <property type="match status" value="1"/>
</dbReference>
<feature type="domain" description="Tf2-1-like SH3-like" evidence="1">
    <location>
        <begin position="6"/>
        <end position="46"/>
    </location>
</feature>
<dbReference type="AlphaFoldDB" id="A0A7J9EWZ0"/>
<evidence type="ECO:0000313" key="3">
    <source>
        <dbReference type="Proteomes" id="UP000593568"/>
    </source>
</evidence>
<dbReference type="InterPro" id="IPR056924">
    <property type="entry name" value="SH3_Tf2-1"/>
</dbReference>
<proteinExistence type="predicted"/>
<dbReference type="PANTHER" id="PTHR46148:SF44">
    <property type="entry name" value="GAG-POL POLYPROTEIN"/>
    <property type="match status" value="1"/>
</dbReference>
<dbReference type="Proteomes" id="UP000593568">
    <property type="component" value="Unassembled WGS sequence"/>
</dbReference>
<accession>A0A7J9EWZ0</accession>
<gene>
    <name evidence="2" type="ORF">Gotri_005559</name>
</gene>
<keyword evidence="3" id="KW-1185">Reference proteome</keyword>
<reference evidence="2 3" key="1">
    <citation type="journal article" date="2019" name="Genome Biol. Evol.">
        <title>Insights into the evolution of the New World diploid cottons (Gossypium, subgenus Houzingenia) based on genome sequencing.</title>
        <authorList>
            <person name="Grover C.E."/>
            <person name="Arick M.A. 2nd"/>
            <person name="Thrash A."/>
            <person name="Conover J.L."/>
            <person name="Sanders W.S."/>
            <person name="Peterson D.G."/>
            <person name="Frelichowski J.E."/>
            <person name="Scheffler J.A."/>
            <person name="Scheffler B.E."/>
            <person name="Wendel J.F."/>
        </authorList>
    </citation>
    <scope>NUCLEOTIDE SEQUENCE [LARGE SCALE GENOMIC DNA]</scope>
    <source>
        <strain evidence="2">8</strain>
        <tissue evidence="2">Leaf</tissue>
    </source>
</reference>
<evidence type="ECO:0000313" key="2">
    <source>
        <dbReference type="EMBL" id="MBA0777549.1"/>
    </source>
</evidence>
<evidence type="ECO:0000259" key="1">
    <source>
        <dbReference type="Pfam" id="PF24626"/>
    </source>
</evidence>
<feature type="non-terminal residue" evidence="2">
    <location>
        <position position="1"/>
    </location>
</feature>
<comment type="caution">
    <text evidence="2">The sequence shown here is derived from an EMBL/GenBank/DDBJ whole genome shotgun (WGS) entry which is preliminary data.</text>
</comment>
<organism evidence="2 3">
    <name type="scientific">Gossypium trilobum</name>
    <dbReference type="NCBI Taxonomy" id="34281"/>
    <lineage>
        <taxon>Eukaryota</taxon>
        <taxon>Viridiplantae</taxon>
        <taxon>Streptophyta</taxon>
        <taxon>Embryophyta</taxon>
        <taxon>Tracheophyta</taxon>
        <taxon>Spermatophyta</taxon>
        <taxon>Magnoliopsida</taxon>
        <taxon>eudicotyledons</taxon>
        <taxon>Gunneridae</taxon>
        <taxon>Pentapetalae</taxon>
        <taxon>rosids</taxon>
        <taxon>malvids</taxon>
        <taxon>Malvales</taxon>
        <taxon>Malvaceae</taxon>
        <taxon>Malvoideae</taxon>
        <taxon>Gossypium</taxon>
    </lineage>
</organism>
<dbReference type="Pfam" id="PF24626">
    <property type="entry name" value="SH3_Tf2-1"/>
    <property type="match status" value="1"/>
</dbReference>
<dbReference type="EMBL" id="JABEZW010000010">
    <property type="protein sequence ID" value="MBA0777549.1"/>
    <property type="molecule type" value="Genomic_DNA"/>
</dbReference>
<name>A0A7J9EWZ0_9ROSI</name>
<sequence>MSPWKKVIRFGRKGKLNPRFIGPYRILKHVRSVTYQLELPPELDQFTMCFTFRYFDRDVNVLRKETIYLVKVLWRNHGTEEATWELEDSIRRQYPYLFESALQAWPCRLGRVCGVTSLVGKVAKLDVKMDNGMRGHFARMAVYVDLEKSLVSQILINDQCIGNGNVKSSTPMVEGSTTAVGEEPFGPWMIVEQISHQNQKDTRNQKKLKGLKGGANFRPLENRKTVTGNMGQSSELGENLGTMAVEGSRGYVDCLTNLDGQNVGDLAPTNRNSLADSKRRNSRHDRTLSKIIRGRGGCFKVAGNSRVPFPETMTSIVRFIGSQAMLEAYRT</sequence>
<protein>
    <recommendedName>
        <fullName evidence="1">Tf2-1-like SH3-like domain-containing protein</fullName>
    </recommendedName>
</protein>